<organism evidence="2 3">
    <name type="scientific">Velocimicrobium porci</name>
    <dbReference type="NCBI Taxonomy" id="2606634"/>
    <lineage>
        <taxon>Bacteria</taxon>
        <taxon>Bacillati</taxon>
        <taxon>Bacillota</taxon>
        <taxon>Clostridia</taxon>
        <taxon>Lachnospirales</taxon>
        <taxon>Lachnospiraceae</taxon>
        <taxon>Velocimicrobium</taxon>
    </lineage>
</organism>
<reference evidence="2 3" key="1">
    <citation type="submission" date="2019-08" db="EMBL/GenBank/DDBJ databases">
        <title>In-depth cultivation of the pig gut microbiome towards novel bacterial diversity and tailored functional studies.</title>
        <authorList>
            <person name="Wylensek D."/>
            <person name="Hitch T.C.A."/>
            <person name="Clavel T."/>
        </authorList>
    </citation>
    <scope>NUCLEOTIDE SEQUENCE [LARGE SCALE GENOMIC DNA]</scope>
    <source>
        <strain evidence="2 3">WCA-693-APC-MOT-I</strain>
    </source>
</reference>
<proteinExistence type="predicted"/>
<comment type="caution">
    <text evidence="2">The sequence shown here is derived from an EMBL/GenBank/DDBJ whole genome shotgun (WGS) entry which is preliminary data.</text>
</comment>
<dbReference type="Pfam" id="PF10825">
    <property type="entry name" value="DUF2752"/>
    <property type="match status" value="1"/>
</dbReference>
<protein>
    <submittedName>
        <fullName evidence="2">DUF2752 domain-containing protein</fullName>
    </submittedName>
</protein>
<dbReference type="InterPro" id="IPR021215">
    <property type="entry name" value="DUF2752"/>
</dbReference>
<keyword evidence="1" id="KW-1133">Transmembrane helix</keyword>
<evidence type="ECO:0000313" key="2">
    <source>
        <dbReference type="EMBL" id="MSS62814.1"/>
    </source>
</evidence>
<accession>A0A6L5XW42</accession>
<name>A0A6L5XW42_9FIRM</name>
<keyword evidence="1" id="KW-0812">Transmembrane</keyword>
<gene>
    <name evidence="2" type="ORF">FYJ58_02845</name>
</gene>
<keyword evidence="3" id="KW-1185">Reference proteome</keyword>
<feature type="transmembrane region" description="Helical" evidence="1">
    <location>
        <begin position="7"/>
        <end position="25"/>
    </location>
</feature>
<dbReference type="Proteomes" id="UP000482209">
    <property type="component" value="Unassembled WGS sequence"/>
</dbReference>
<feature type="transmembrane region" description="Helical" evidence="1">
    <location>
        <begin position="71"/>
        <end position="91"/>
    </location>
</feature>
<feature type="transmembrane region" description="Helical" evidence="1">
    <location>
        <begin position="106"/>
        <end position="132"/>
    </location>
</feature>
<dbReference type="AlphaFoldDB" id="A0A6L5XW42"/>
<dbReference type="EMBL" id="VUMT01000003">
    <property type="protein sequence ID" value="MSS62814.1"/>
    <property type="molecule type" value="Genomic_DNA"/>
</dbReference>
<evidence type="ECO:0000256" key="1">
    <source>
        <dbReference type="SAM" id="Phobius"/>
    </source>
</evidence>
<evidence type="ECO:0000313" key="3">
    <source>
        <dbReference type="Proteomes" id="UP000482209"/>
    </source>
</evidence>
<sequence>MKKRLKEICYLSLFILVVGILYYIWGEQTGLYLPCMFYKITGLYCPGCGMTRMLIQLLHGNIKSAFYYNRLLFFLIPILTVFIVILMIQYVKKGTMDVNKKMNNCFILFIIFLIIFGILRNLPSFSFLAPIYS</sequence>
<keyword evidence="1" id="KW-0472">Membrane</keyword>